<evidence type="ECO:0000256" key="5">
    <source>
        <dbReference type="ARBA" id="ARBA00022505"/>
    </source>
</evidence>
<comment type="catalytic activity">
    <reaction evidence="6">
        <text>adenylyl-molybdopterin + molybdate = Mo-molybdopterin + AMP + H(+)</text>
        <dbReference type="Rhea" id="RHEA:35047"/>
        <dbReference type="ChEBI" id="CHEBI:15378"/>
        <dbReference type="ChEBI" id="CHEBI:36264"/>
        <dbReference type="ChEBI" id="CHEBI:62727"/>
        <dbReference type="ChEBI" id="CHEBI:71302"/>
        <dbReference type="ChEBI" id="CHEBI:456215"/>
        <dbReference type="EC" id="2.10.1.1"/>
    </reaction>
</comment>
<keyword evidence="7" id="KW-0460">Magnesium</keyword>
<dbReference type="AlphaFoldDB" id="A0A3E2VME4"/>
<dbReference type="Proteomes" id="UP000708338">
    <property type="component" value="Unassembled WGS sequence"/>
</dbReference>
<evidence type="ECO:0000256" key="2">
    <source>
        <dbReference type="ARBA" id="ARBA00010763"/>
    </source>
</evidence>
<dbReference type="GO" id="GO:0061599">
    <property type="term" value="F:molybdopterin molybdotransferase activity"/>
    <property type="evidence" value="ECO:0007669"/>
    <property type="project" value="UniProtKB-UniRule"/>
</dbReference>
<proteinExistence type="inferred from homology"/>
<sequence length="413" mass="44798">MTNQYVPTFETLLSREDIIRRIIENWPVKRQEEEVLVEDALGRIPVLDICSQLTLPVVRASSRDGVAVASSRFAQGMPDTSGWVQGVDFERADTGDDFSDTYDAVITIEDVELSGEGKLSIHEGVNVAPGCNVRLAGSTVREGEMLAKAGLPLRPRDLAGLQMGGITRVTVWKKPVVAFIPSGSELIAPGTPLSRGKNIDTNSLLMRETLKEMGATPLCLPIVRDDGQEMADALNRAMPQADIIVMGGGSSKGEEDYTATLLHQQGKVLCHGAQAVPGKPLCAAIIDGKPVINLPGPFMAAYHGLEWCINGLVSHYLNRPARKRQTIEAALTKPLLGSDMVSMLVNMEVVQRRDGKGYLATPCSIRETPMSRSIMANGQYMTKLNQDIPAGGLIEVELLRGLEFIPVEEDKNL</sequence>
<dbReference type="Gene3D" id="2.170.190.11">
    <property type="entry name" value="Molybdopterin biosynthesis moea protein, domain 3"/>
    <property type="match status" value="1"/>
</dbReference>
<dbReference type="EC" id="2.10.1.1" evidence="3 7"/>
<dbReference type="InterPro" id="IPR038987">
    <property type="entry name" value="MoeA-like"/>
</dbReference>
<organism evidence="8 9">
    <name type="scientific">Enterocloster citroniae</name>
    <dbReference type="NCBI Taxonomy" id="358743"/>
    <lineage>
        <taxon>Bacteria</taxon>
        <taxon>Bacillati</taxon>
        <taxon>Bacillota</taxon>
        <taxon>Clostridia</taxon>
        <taxon>Lachnospirales</taxon>
        <taxon>Lachnospiraceae</taxon>
        <taxon>Enterocloster</taxon>
    </lineage>
</organism>
<dbReference type="RefSeq" id="WP_083424453.1">
    <property type="nucleotide sequence ID" value="NZ_CABJDD010000002.1"/>
</dbReference>
<gene>
    <name evidence="8" type="ORF">GPL26_04210</name>
</gene>
<comment type="pathway">
    <text evidence="7">Cofactor biosynthesis; molybdopterin biosynthesis.</text>
</comment>
<dbReference type="CDD" id="cd00887">
    <property type="entry name" value="MoeA"/>
    <property type="match status" value="1"/>
</dbReference>
<dbReference type="Gene3D" id="3.90.105.10">
    <property type="entry name" value="Molybdopterin biosynthesis moea protein, domain 2"/>
    <property type="match status" value="1"/>
</dbReference>
<evidence type="ECO:0000313" key="9">
    <source>
        <dbReference type="Proteomes" id="UP000708338"/>
    </source>
</evidence>
<comment type="cofactor">
    <cofactor evidence="7">
        <name>Mg(2+)</name>
        <dbReference type="ChEBI" id="CHEBI:18420"/>
    </cofactor>
</comment>
<dbReference type="GO" id="GO:0006777">
    <property type="term" value="P:Mo-molybdopterin cofactor biosynthetic process"/>
    <property type="evidence" value="ECO:0007669"/>
    <property type="project" value="UniProtKB-UniRule"/>
</dbReference>
<comment type="caution">
    <text evidence="8">The sequence shown here is derived from an EMBL/GenBank/DDBJ whole genome shotgun (WGS) entry which is preliminary data.</text>
</comment>
<dbReference type="PANTHER" id="PTHR10192:SF16">
    <property type="entry name" value="MOLYBDOPTERIN MOLYBDENUMTRANSFERASE"/>
    <property type="match status" value="1"/>
</dbReference>
<dbReference type="InterPro" id="IPR036425">
    <property type="entry name" value="MoaB/Mog-like_dom_sf"/>
</dbReference>
<dbReference type="GO" id="GO:0005829">
    <property type="term" value="C:cytosol"/>
    <property type="evidence" value="ECO:0007669"/>
    <property type="project" value="TreeGrafter"/>
</dbReference>
<evidence type="ECO:0000256" key="3">
    <source>
        <dbReference type="ARBA" id="ARBA00013269"/>
    </source>
</evidence>
<accession>A0A3E2VME4</accession>
<keyword evidence="7" id="KW-0501">Molybdenum cofactor biosynthesis</keyword>
<protein>
    <recommendedName>
        <fullName evidence="4 7">Molybdopterin molybdenumtransferase</fullName>
        <ecNumber evidence="3 7">2.10.1.1</ecNumber>
    </recommendedName>
</protein>
<name>A0A3E2VME4_9FIRM</name>
<comment type="function">
    <text evidence="1 7">Catalyzes the insertion of molybdate into adenylated molybdopterin with the concomitant release of AMP.</text>
</comment>
<evidence type="ECO:0000256" key="1">
    <source>
        <dbReference type="ARBA" id="ARBA00002901"/>
    </source>
</evidence>
<dbReference type="InterPro" id="IPR036688">
    <property type="entry name" value="MoeA_C_domain_IV_sf"/>
</dbReference>
<comment type="similarity">
    <text evidence="2 7">Belongs to the MoeA family.</text>
</comment>
<dbReference type="InterPro" id="IPR036135">
    <property type="entry name" value="MoeA_linker/N_sf"/>
</dbReference>
<dbReference type="SUPFAM" id="SSF53218">
    <property type="entry name" value="Molybdenum cofactor biosynthesis proteins"/>
    <property type="match status" value="1"/>
</dbReference>
<reference evidence="8" key="1">
    <citation type="journal article" date="2021" name="Gut Microbes">
        <title>A synthetic consortium of 100 gut commensals modulates the composition and function in a colon model of the microbiome of elderly subjects.</title>
        <authorList>
            <person name="Perez M."/>
            <person name="Ntemiri A."/>
            <person name="Tan H."/>
            <person name="Harris H.M.B."/>
            <person name="Roager H.M."/>
            <person name="Ribiere C."/>
            <person name="O'Toole P.W."/>
        </authorList>
    </citation>
    <scope>NUCLEOTIDE SEQUENCE</scope>
    <source>
        <strain evidence="8">MCC335</strain>
    </source>
</reference>
<dbReference type="InterPro" id="IPR005110">
    <property type="entry name" value="MoeA_linker/N"/>
</dbReference>
<dbReference type="GO" id="GO:0046872">
    <property type="term" value="F:metal ion binding"/>
    <property type="evidence" value="ECO:0007669"/>
    <property type="project" value="UniProtKB-UniRule"/>
</dbReference>
<evidence type="ECO:0000256" key="4">
    <source>
        <dbReference type="ARBA" id="ARBA00021108"/>
    </source>
</evidence>
<dbReference type="Pfam" id="PF03453">
    <property type="entry name" value="MoeA_N"/>
    <property type="match status" value="1"/>
</dbReference>
<keyword evidence="7" id="KW-0479">Metal-binding</keyword>
<dbReference type="Pfam" id="PF00994">
    <property type="entry name" value="MoCF_biosynth"/>
    <property type="match status" value="1"/>
</dbReference>
<keyword evidence="5 7" id="KW-0500">Molybdenum</keyword>
<evidence type="ECO:0000256" key="7">
    <source>
        <dbReference type="RuleBase" id="RU365090"/>
    </source>
</evidence>
<dbReference type="PANTHER" id="PTHR10192">
    <property type="entry name" value="MOLYBDOPTERIN BIOSYNTHESIS PROTEIN"/>
    <property type="match status" value="1"/>
</dbReference>
<dbReference type="SUPFAM" id="SSF63882">
    <property type="entry name" value="MoeA N-terminal region -like"/>
    <property type="match status" value="1"/>
</dbReference>
<evidence type="ECO:0000256" key="6">
    <source>
        <dbReference type="ARBA" id="ARBA00047317"/>
    </source>
</evidence>
<dbReference type="SMART" id="SM00852">
    <property type="entry name" value="MoCF_biosynth"/>
    <property type="match status" value="1"/>
</dbReference>
<dbReference type="EMBL" id="WQPS01000004">
    <property type="protein sequence ID" value="MBT9808845.1"/>
    <property type="molecule type" value="Genomic_DNA"/>
</dbReference>
<dbReference type="Gene3D" id="2.40.340.10">
    <property type="entry name" value="MoeA, C-terminal, domain IV"/>
    <property type="match status" value="1"/>
</dbReference>
<dbReference type="InterPro" id="IPR001453">
    <property type="entry name" value="MoaB/Mog_dom"/>
</dbReference>
<dbReference type="Gene3D" id="3.40.980.10">
    <property type="entry name" value="MoaB/Mog-like domain"/>
    <property type="match status" value="1"/>
</dbReference>
<evidence type="ECO:0000313" key="8">
    <source>
        <dbReference type="EMBL" id="MBT9808845.1"/>
    </source>
</evidence>
<keyword evidence="7" id="KW-0808">Transferase</keyword>